<feature type="compositionally biased region" description="Basic and acidic residues" evidence="8">
    <location>
        <begin position="14"/>
        <end position="23"/>
    </location>
</feature>
<keyword evidence="3 7" id="KW-0653">Protein transport</keyword>
<feature type="transmembrane region" description="Helical" evidence="7">
    <location>
        <begin position="95"/>
        <end position="118"/>
    </location>
</feature>
<keyword evidence="4 7" id="KW-1133">Transmembrane helix</keyword>
<dbReference type="InterPro" id="IPR002033">
    <property type="entry name" value="TatC"/>
</dbReference>
<evidence type="ECO:0000256" key="8">
    <source>
        <dbReference type="SAM" id="MobiDB-lite"/>
    </source>
</evidence>
<evidence type="ECO:0000256" key="3">
    <source>
        <dbReference type="ARBA" id="ARBA00022927"/>
    </source>
</evidence>
<dbReference type="PRINTS" id="PR01840">
    <property type="entry name" value="TATCFAMILY"/>
</dbReference>
<dbReference type="Pfam" id="PF00902">
    <property type="entry name" value="TatC"/>
    <property type="match status" value="1"/>
</dbReference>
<comment type="subunit">
    <text evidence="7">The Tat system comprises two distinct complexes: a TatABC complex, containing multiple copies of TatA, TatB and TatC subunits, and a separate TatA complex, containing only TatA subunits. Substrates initially bind to the TatABC complex, which probably triggers association of the separate TatA complex to form the active translocon.</text>
</comment>
<feature type="region of interest" description="Disordered" evidence="8">
    <location>
        <begin position="1"/>
        <end position="23"/>
    </location>
</feature>
<name>A0A949JH31_9ACTN</name>
<keyword evidence="7" id="KW-1003">Cell membrane</keyword>
<sequence>MLKSARKQSSASKQSKDPEGRMPLVEHLRELRNRMVKSLLAVLPLMVLALFFAKDIIEFVTDPVPQCTSELEAAAQEGRCAVLSQVGLTSPFTTFIKVSLITALVGAAPVWLYQMWAFLAPGLHNKEKKYALSTVAFGTPLFLTGAYLAYWVLPHAVPVLLSFSIDGSTNYITADDMIDISVKLTLAFGLAFQLPLILTLLNLGGVLSGRRMLSWWRGMVLGISIFAALVTPTDPLSMLVLALPIIGLYFAATAFALFNDRRKAKADPDTDLDDDEASDIDLTPSTIGGVSEVEGDDGRHGNANGTDRHRGGLDDAT</sequence>
<comment type="function">
    <text evidence="7">Part of the twin-arginine translocation (Tat) system that transports large folded proteins containing a characteristic twin-arginine motif in their signal peptide across membranes. Together with TatB, TatC is part of a receptor directly interacting with Tat signal peptides.</text>
</comment>
<feature type="transmembrane region" description="Helical" evidence="7">
    <location>
        <begin position="215"/>
        <end position="232"/>
    </location>
</feature>
<keyword evidence="7" id="KW-0813">Transport</keyword>
<dbReference type="RefSeq" id="WP_211040529.1">
    <property type="nucleotide sequence ID" value="NZ_JAELVF020000001.1"/>
</dbReference>
<evidence type="ECO:0000313" key="9">
    <source>
        <dbReference type="EMBL" id="MBU7599882.1"/>
    </source>
</evidence>
<feature type="transmembrane region" description="Helical" evidence="7">
    <location>
        <begin position="130"/>
        <end position="153"/>
    </location>
</feature>
<dbReference type="NCBIfam" id="TIGR00945">
    <property type="entry name" value="tatC"/>
    <property type="match status" value="1"/>
</dbReference>
<dbReference type="AlphaFoldDB" id="A0A949JH31"/>
<feature type="region of interest" description="Disordered" evidence="8">
    <location>
        <begin position="265"/>
        <end position="317"/>
    </location>
</feature>
<dbReference type="GO" id="GO:0065002">
    <property type="term" value="P:intracellular protein transmembrane transport"/>
    <property type="evidence" value="ECO:0007669"/>
    <property type="project" value="TreeGrafter"/>
</dbReference>
<proteinExistence type="inferred from homology"/>
<keyword evidence="5 7" id="KW-0811">Translocation</keyword>
<feature type="transmembrane region" description="Helical" evidence="7">
    <location>
        <begin position="238"/>
        <end position="258"/>
    </location>
</feature>
<dbReference type="PANTHER" id="PTHR30371">
    <property type="entry name" value="SEC-INDEPENDENT PROTEIN TRANSLOCASE PROTEIN TATC"/>
    <property type="match status" value="1"/>
</dbReference>
<protein>
    <recommendedName>
        <fullName evidence="7">Sec-independent protein translocase protein TatC</fullName>
    </recommendedName>
</protein>
<dbReference type="GO" id="GO:0043953">
    <property type="term" value="P:protein transport by the Tat complex"/>
    <property type="evidence" value="ECO:0007669"/>
    <property type="project" value="UniProtKB-UniRule"/>
</dbReference>
<dbReference type="GO" id="GO:0033281">
    <property type="term" value="C:TAT protein transport complex"/>
    <property type="evidence" value="ECO:0007669"/>
    <property type="project" value="UniProtKB-UniRule"/>
</dbReference>
<evidence type="ECO:0000256" key="5">
    <source>
        <dbReference type="ARBA" id="ARBA00023010"/>
    </source>
</evidence>
<reference evidence="9" key="1">
    <citation type="submission" date="2021-06" db="EMBL/GenBank/DDBJ databases">
        <title>Sequencing of actinobacteria type strains.</title>
        <authorList>
            <person name="Nguyen G.-S."/>
            <person name="Wentzel A."/>
        </authorList>
    </citation>
    <scope>NUCLEOTIDE SEQUENCE</scope>
    <source>
        <strain evidence="9">P38-E01</strain>
    </source>
</reference>
<evidence type="ECO:0000313" key="10">
    <source>
        <dbReference type="Proteomes" id="UP000694501"/>
    </source>
</evidence>
<evidence type="ECO:0000256" key="6">
    <source>
        <dbReference type="ARBA" id="ARBA00023136"/>
    </source>
</evidence>
<evidence type="ECO:0000256" key="2">
    <source>
        <dbReference type="ARBA" id="ARBA00022692"/>
    </source>
</evidence>
<comment type="caution">
    <text evidence="9">The sequence shown here is derived from an EMBL/GenBank/DDBJ whole genome shotgun (WGS) entry which is preliminary data.</text>
</comment>
<dbReference type="EMBL" id="JAELVF020000001">
    <property type="protein sequence ID" value="MBU7599882.1"/>
    <property type="molecule type" value="Genomic_DNA"/>
</dbReference>
<dbReference type="Proteomes" id="UP000694501">
    <property type="component" value="Unassembled WGS sequence"/>
</dbReference>
<accession>A0A949JH31</accession>
<evidence type="ECO:0000256" key="7">
    <source>
        <dbReference type="HAMAP-Rule" id="MF_00902"/>
    </source>
</evidence>
<organism evidence="9 10">
    <name type="scientific">Streptomyces tardus</name>
    <dbReference type="NCBI Taxonomy" id="2780544"/>
    <lineage>
        <taxon>Bacteria</taxon>
        <taxon>Bacillati</taxon>
        <taxon>Actinomycetota</taxon>
        <taxon>Actinomycetes</taxon>
        <taxon>Kitasatosporales</taxon>
        <taxon>Streptomycetaceae</taxon>
        <taxon>Streptomyces</taxon>
    </lineage>
</organism>
<keyword evidence="6 7" id="KW-0472">Membrane</keyword>
<comment type="subcellular location">
    <subcellularLocation>
        <location evidence="7">Cell membrane</location>
        <topology evidence="7">Multi-pass membrane protein</topology>
    </subcellularLocation>
    <subcellularLocation>
        <location evidence="1">Membrane</location>
        <topology evidence="1">Multi-pass membrane protein</topology>
    </subcellularLocation>
</comment>
<evidence type="ECO:0000256" key="4">
    <source>
        <dbReference type="ARBA" id="ARBA00022989"/>
    </source>
</evidence>
<dbReference type="PANTHER" id="PTHR30371:SF0">
    <property type="entry name" value="SEC-INDEPENDENT PROTEIN TRANSLOCASE PROTEIN TATC, CHLOROPLASTIC-RELATED"/>
    <property type="match status" value="1"/>
</dbReference>
<feature type="transmembrane region" description="Helical" evidence="7">
    <location>
        <begin position="184"/>
        <end position="203"/>
    </location>
</feature>
<feature type="compositionally biased region" description="Acidic residues" evidence="8">
    <location>
        <begin position="269"/>
        <end position="279"/>
    </location>
</feature>
<dbReference type="GO" id="GO:0009977">
    <property type="term" value="F:proton motive force dependent protein transmembrane transporter activity"/>
    <property type="evidence" value="ECO:0007669"/>
    <property type="project" value="TreeGrafter"/>
</dbReference>
<feature type="compositionally biased region" description="Basic and acidic residues" evidence="8">
    <location>
        <begin position="296"/>
        <end position="317"/>
    </location>
</feature>
<gene>
    <name evidence="7 9" type="primary">tatC</name>
    <name evidence="9" type="ORF">JGS22_020180</name>
</gene>
<evidence type="ECO:0000256" key="1">
    <source>
        <dbReference type="ARBA" id="ARBA00004141"/>
    </source>
</evidence>
<feature type="transmembrane region" description="Helical" evidence="7">
    <location>
        <begin position="35"/>
        <end position="53"/>
    </location>
</feature>
<keyword evidence="2 7" id="KW-0812">Transmembrane</keyword>
<comment type="similarity">
    <text evidence="7">Belongs to the TatC family.</text>
</comment>
<keyword evidence="10" id="KW-1185">Reference proteome</keyword>
<dbReference type="HAMAP" id="MF_00902">
    <property type="entry name" value="TatC"/>
    <property type="match status" value="1"/>
</dbReference>